<comment type="caution">
    <text evidence="2">The sequence shown here is derived from an EMBL/GenBank/DDBJ whole genome shotgun (WGS) entry which is preliminary data.</text>
</comment>
<evidence type="ECO:0000313" key="2">
    <source>
        <dbReference type="EMBL" id="PWZ45501.1"/>
    </source>
</evidence>
<name>A0A3L6GAF3_MAIZE</name>
<dbReference type="EMBL" id="NCVQ01000002">
    <property type="protein sequence ID" value="PWZ45501.1"/>
    <property type="molecule type" value="Genomic_DNA"/>
</dbReference>
<organism evidence="2">
    <name type="scientific">Zea mays</name>
    <name type="common">Maize</name>
    <dbReference type="NCBI Taxonomy" id="4577"/>
    <lineage>
        <taxon>Eukaryota</taxon>
        <taxon>Viridiplantae</taxon>
        <taxon>Streptophyta</taxon>
        <taxon>Embryophyta</taxon>
        <taxon>Tracheophyta</taxon>
        <taxon>Spermatophyta</taxon>
        <taxon>Magnoliopsida</taxon>
        <taxon>Liliopsida</taxon>
        <taxon>Poales</taxon>
        <taxon>Poaceae</taxon>
        <taxon>PACMAD clade</taxon>
        <taxon>Panicoideae</taxon>
        <taxon>Andropogonodae</taxon>
        <taxon>Andropogoneae</taxon>
        <taxon>Tripsacinae</taxon>
        <taxon>Zea</taxon>
    </lineage>
</organism>
<evidence type="ECO:0000256" key="1">
    <source>
        <dbReference type="SAM" id="MobiDB-lite"/>
    </source>
</evidence>
<reference evidence="2" key="1">
    <citation type="journal article" date="2018" name="Nat. Genet.">
        <title>Extensive intraspecific gene order and gene structural variations between Mo17 and other maize genomes.</title>
        <authorList>
            <person name="Sun S."/>
            <person name="Zhou Y."/>
            <person name="Chen J."/>
            <person name="Shi J."/>
            <person name="Zhao H."/>
            <person name="Zhao H."/>
            <person name="Song W."/>
            <person name="Zhang M."/>
            <person name="Cui Y."/>
            <person name="Dong X."/>
            <person name="Liu H."/>
            <person name="Ma X."/>
            <person name="Jiao Y."/>
            <person name="Wang B."/>
            <person name="Wei X."/>
            <person name="Stein J.C."/>
            <person name="Glaubitz J.C."/>
            <person name="Lu F."/>
            <person name="Yu G."/>
            <person name="Liang C."/>
            <person name="Fengler K."/>
            <person name="Li B."/>
            <person name="Rafalski A."/>
            <person name="Schnable P.S."/>
            <person name="Ware D.H."/>
            <person name="Buckler E.S."/>
            <person name="Lai J."/>
        </authorList>
    </citation>
    <scope>NUCLEOTIDE SEQUENCE [LARGE SCALE GENOMIC DNA]</scope>
    <source>
        <tissue evidence="2">Seedling</tissue>
    </source>
</reference>
<sequence>MNRYDAESILSSNLPVGGGATGRAAKFPLDSLQPGSASTMMLAGAAAASQTTMPPSEKDYWSLLALHYQQQQER</sequence>
<accession>A0A3L6GAF3</accession>
<dbReference type="AlphaFoldDB" id="A0A3L6GAF3"/>
<gene>
    <name evidence="2" type="ORF">Zm00014a_032554</name>
</gene>
<proteinExistence type="predicted"/>
<feature type="region of interest" description="Disordered" evidence="1">
    <location>
        <begin position="1"/>
        <end position="24"/>
    </location>
</feature>
<dbReference type="Proteomes" id="UP000251960">
    <property type="component" value="Chromosome 10"/>
</dbReference>
<protein>
    <submittedName>
        <fullName evidence="2">Uncharacterized protein</fullName>
    </submittedName>
</protein>
<dbReference type="ExpressionAtlas" id="A0A3L6GAF3">
    <property type="expression patterns" value="baseline"/>
</dbReference>